<feature type="compositionally biased region" description="Low complexity" evidence="1">
    <location>
        <begin position="115"/>
        <end position="135"/>
    </location>
</feature>
<organism evidence="2 3">
    <name type="scientific">Rhynchophorus ferrugineus</name>
    <name type="common">Red palm weevil</name>
    <name type="synonym">Curculio ferrugineus</name>
    <dbReference type="NCBI Taxonomy" id="354439"/>
    <lineage>
        <taxon>Eukaryota</taxon>
        <taxon>Metazoa</taxon>
        <taxon>Ecdysozoa</taxon>
        <taxon>Arthropoda</taxon>
        <taxon>Hexapoda</taxon>
        <taxon>Insecta</taxon>
        <taxon>Pterygota</taxon>
        <taxon>Neoptera</taxon>
        <taxon>Endopterygota</taxon>
        <taxon>Coleoptera</taxon>
        <taxon>Polyphaga</taxon>
        <taxon>Cucujiformia</taxon>
        <taxon>Curculionidae</taxon>
        <taxon>Dryophthorinae</taxon>
        <taxon>Rhynchophorus</taxon>
    </lineage>
</organism>
<protein>
    <submittedName>
        <fullName evidence="2">Uncharacterized protein</fullName>
    </submittedName>
</protein>
<keyword evidence="3" id="KW-1185">Reference proteome</keyword>
<proteinExistence type="predicted"/>
<evidence type="ECO:0000313" key="2">
    <source>
        <dbReference type="EMBL" id="KAF7278896.1"/>
    </source>
</evidence>
<evidence type="ECO:0000313" key="3">
    <source>
        <dbReference type="Proteomes" id="UP000625711"/>
    </source>
</evidence>
<dbReference type="Proteomes" id="UP000625711">
    <property type="component" value="Unassembled WGS sequence"/>
</dbReference>
<comment type="caution">
    <text evidence="2">The sequence shown here is derived from an EMBL/GenBank/DDBJ whole genome shotgun (WGS) entry which is preliminary data.</text>
</comment>
<feature type="compositionally biased region" description="Basic and acidic residues" evidence="1">
    <location>
        <begin position="197"/>
        <end position="207"/>
    </location>
</feature>
<feature type="region of interest" description="Disordered" evidence="1">
    <location>
        <begin position="115"/>
        <end position="225"/>
    </location>
</feature>
<accession>A0A834MEK4</accession>
<dbReference type="AlphaFoldDB" id="A0A834MEK4"/>
<dbReference type="EMBL" id="JAACXV010000382">
    <property type="protein sequence ID" value="KAF7278896.1"/>
    <property type="molecule type" value="Genomic_DNA"/>
</dbReference>
<gene>
    <name evidence="2" type="ORF">GWI33_007843</name>
</gene>
<sequence>MNTNKNENSDNKISPVYLSDVSWRDRSPCYCGQHYMHKISRREQESSEEESCSKEELFEVDSSWKDESSHDDSMCCCGHYLMGKESCGLKKSSWEGYDSLCYCCEYAIRKVSIGSEENSSSNGESSGVDSSSNDELSQDGSECYCGLHLKPKESPNQEEQSAEDASCGEQSSSDDSSTNEESCDRLEGYSVQNPYTKTEDRKVHELSSRPQSSNIGLEGGSCPYSAPEYAISVTEEGSDN</sequence>
<name>A0A834MEK4_RHYFE</name>
<reference evidence="2" key="1">
    <citation type="submission" date="2020-08" db="EMBL/GenBank/DDBJ databases">
        <title>Genome sequencing and assembly of the red palm weevil Rhynchophorus ferrugineus.</title>
        <authorList>
            <person name="Dias G.B."/>
            <person name="Bergman C.M."/>
            <person name="Manee M."/>
        </authorList>
    </citation>
    <scope>NUCLEOTIDE SEQUENCE</scope>
    <source>
        <strain evidence="2">AA-2017</strain>
        <tissue evidence="2">Whole larva</tissue>
    </source>
</reference>
<evidence type="ECO:0000256" key="1">
    <source>
        <dbReference type="SAM" id="MobiDB-lite"/>
    </source>
</evidence>